<accession>A0A813LR16</accession>
<dbReference type="Gene3D" id="2.30.22.10">
    <property type="entry name" value="Head domain of nucleotide exchange factor GrpE"/>
    <property type="match status" value="1"/>
</dbReference>
<dbReference type="GO" id="GO:0051082">
    <property type="term" value="F:unfolded protein binding"/>
    <property type="evidence" value="ECO:0007669"/>
    <property type="project" value="TreeGrafter"/>
</dbReference>
<name>A0A813LR16_POLGL</name>
<dbReference type="SUPFAM" id="SSF51064">
    <property type="entry name" value="Head domain of nucleotide exchange factor GrpE"/>
    <property type="match status" value="1"/>
</dbReference>
<dbReference type="Pfam" id="PF01025">
    <property type="entry name" value="GrpE"/>
    <property type="match status" value="1"/>
</dbReference>
<protein>
    <recommendedName>
        <fullName evidence="7">GrpE protein homolog</fullName>
    </recommendedName>
</protein>
<dbReference type="HAMAP" id="MF_01151">
    <property type="entry name" value="GrpE"/>
    <property type="match status" value="1"/>
</dbReference>
<feature type="coiled-coil region" evidence="4">
    <location>
        <begin position="127"/>
        <end position="161"/>
    </location>
</feature>
<comment type="similarity">
    <text evidence="1 3">Belongs to the GrpE family.</text>
</comment>
<dbReference type="GO" id="GO:0042803">
    <property type="term" value="F:protein homodimerization activity"/>
    <property type="evidence" value="ECO:0007669"/>
    <property type="project" value="InterPro"/>
</dbReference>
<dbReference type="EMBL" id="CAJNNW010036223">
    <property type="protein sequence ID" value="CAE8732742.1"/>
    <property type="molecule type" value="Genomic_DNA"/>
</dbReference>
<evidence type="ECO:0000256" key="1">
    <source>
        <dbReference type="ARBA" id="ARBA00009054"/>
    </source>
</evidence>
<dbReference type="PANTHER" id="PTHR21237:SF40">
    <property type="entry name" value="CELL CYCLE AND APOPTOSIS REGULATOR PROTEIN 2"/>
    <property type="match status" value="1"/>
</dbReference>
<evidence type="ECO:0000313" key="6">
    <source>
        <dbReference type="Proteomes" id="UP000626109"/>
    </source>
</evidence>
<evidence type="ECO:0000256" key="3">
    <source>
        <dbReference type="RuleBase" id="RU004478"/>
    </source>
</evidence>
<sequence>MATRPGSSELRMLALGTAAASAVAMVDPVAFSGGFKPAFRQPSPTLGDALRIQQHSTFASSKSSSCRALAPVTLLAALSLLVRRPSGSRVMSRRGITARRFFGGNKETEVVTDEDDDVLSDAAITNIAKLEGQIAEFKELAEEKQAAHERLKSESNNFRARTRNELAAARGKAAIPLVKELLPIVDEFELASKNLKCETDGQKAIQAQFSALFDKMLGLWLQLGVEKLKAVGEEFNPELHEAVTMIPSEEYKADLVCNELRAGWGIKAGDNLQVLRPSLVCVSAGPGPS</sequence>
<dbReference type="InterPro" id="IPR009012">
    <property type="entry name" value="GrpE_head"/>
</dbReference>
<dbReference type="SUPFAM" id="SSF58014">
    <property type="entry name" value="Coiled-coil domain of nucleotide exchange factor GrpE"/>
    <property type="match status" value="1"/>
</dbReference>
<evidence type="ECO:0000256" key="2">
    <source>
        <dbReference type="ARBA" id="ARBA00023186"/>
    </source>
</evidence>
<dbReference type="GO" id="GO:0006457">
    <property type="term" value="P:protein folding"/>
    <property type="evidence" value="ECO:0007669"/>
    <property type="project" value="InterPro"/>
</dbReference>
<gene>
    <name evidence="5" type="ORF">PGLA2088_LOCUS46528</name>
</gene>
<reference evidence="5" key="1">
    <citation type="submission" date="2021-02" db="EMBL/GenBank/DDBJ databases">
        <authorList>
            <person name="Dougan E. K."/>
            <person name="Rhodes N."/>
            <person name="Thang M."/>
            <person name="Chan C."/>
        </authorList>
    </citation>
    <scope>NUCLEOTIDE SEQUENCE</scope>
</reference>
<dbReference type="PANTHER" id="PTHR21237">
    <property type="entry name" value="GRPE PROTEIN"/>
    <property type="match status" value="1"/>
</dbReference>
<keyword evidence="4" id="KW-0175">Coiled coil</keyword>
<dbReference type="Gene3D" id="3.90.20.20">
    <property type="match status" value="1"/>
</dbReference>
<dbReference type="GO" id="GO:0051087">
    <property type="term" value="F:protein-folding chaperone binding"/>
    <property type="evidence" value="ECO:0007669"/>
    <property type="project" value="InterPro"/>
</dbReference>
<evidence type="ECO:0008006" key="7">
    <source>
        <dbReference type="Google" id="ProtNLM"/>
    </source>
</evidence>
<evidence type="ECO:0000313" key="5">
    <source>
        <dbReference type="EMBL" id="CAE8732742.1"/>
    </source>
</evidence>
<dbReference type="AlphaFoldDB" id="A0A813LR16"/>
<organism evidence="5 6">
    <name type="scientific">Polarella glacialis</name>
    <name type="common">Dinoflagellate</name>
    <dbReference type="NCBI Taxonomy" id="89957"/>
    <lineage>
        <taxon>Eukaryota</taxon>
        <taxon>Sar</taxon>
        <taxon>Alveolata</taxon>
        <taxon>Dinophyceae</taxon>
        <taxon>Suessiales</taxon>
        <taxon>Suessiaceae</taxon>
        <taxon>Polarella</taxon>
    </lineage>
</organism>
<dbReference type="InterPro" id="IPR000740">
    <property type="entry name" value="GrpE"/>
</dbReference>
<dbReference type="Proteomes" id="UP000626109">
    <property type="component" value="Unassembled WGS sequence"/>
</dbReference>
<proteinExistence type="inferred from homology"/>
<comment type="caution">
    <text evidence="5">The sequence shown here is derived from an EMBL/GenBank/DDBJ whole genome shotgun (WGS) entry which is preliminary data.</text>
</comment>
<dbReference type="PRINTS" id="PR00773">
    <property type="entry name" value="GRPEPROTEIN"/>
</dbReference>
<dbReference type="InterPro" id="IPR013805">
    <property type="entry name" value="GrpE_CC"/>
</dbReference>
<evidence type="ECO:0000256" key="4">
    <source>
        <dbReference type="SAM" id="Coils"/>
    </source>
</evidence>
<dbReference type="GO" id="GO:0000774">
    <property type="term" value="F:adenyl-nucleotide exchange factor activity"/>
    <property type="evidence" value="ECO:0007669"/>
    <property type="project" value="InterPro"/>
</dbReference>
<keyword evidence="2" id="KW-0143">Chaperone</keyword>